<keyword evidence="14" id="KW-1185">Reference proteome</keyword>
<dbReference type="Pfam" id="PF06090">
    <property type="entry name" value="Ins_P5_2-kin"/>
    <property type="match status" value="1"/>
</dbReference>
<keyword evidence="10" id="KW-0460">Magnesium</keyword>
<dbReference type="FunFam" id="1.10.238.10:FF:000079">
    <property type="entry name" value="Calcium and integrin-binding family member 2"/>
    <property type="match status" value="1"/>
</dbReference>
<name>A0A182YLR6_ANOST</name>
<dbReference type="EnsemblMetazoa" id="ASTEI09402-RA">
    <property type="protein sequence ID" value="ASTEI09402-PA"/>
    <property type="gene ID" value="ASTEI09402"/>
</dbReference>
<evidence type="ECO:0000256" key="10">
    <source>
        <dbReference type="ARBA" id="ARBA00022842"/>
    </source>
</evidence>
<evidence type="ECO:0000256" key="7">
    <source>
        <dbReference type="ARBA" id="ARBA00022777"/>
    </source>
</evidence>
<dbReference type="Gene3D" id="3.30.200.110">
    <property type="entry name" value="Inositol-pentakisphosphate 2-kinase, N-lobe"/>
    <property type="match status" value="1"/>
</dbReference>
<dbReference type="PANTHER" id="PTHR14456">
    <property type="entry name" value="INOSITOL POLYPHOSPHATE KINASE 1"/>
    <property type="match status" value="1"/>
</dbReference>
<dbReference type="CDD" id="cd00051">
    <property type="entry name" value="EFh"/>
    <property type="match status" value="1"/>
</dbReference>
<keyword evidence="4" id="KW-0479">Metal-binding</keyword>
<evidence type="ECO:0000313" key="14">
    <source>
        <dbReference type="Proteomes" id="UP000076408"/>
    </source>
</evidence>
<dbReference type="InterPro" id="IPR009286">
    <property type="entry name" value="Ins_P5_2-kin"/>
</dbReference>
<dbReference type="Gene3D" id="1.10.238.10">
    <property type="entry name" value="EF-hand"/>
    <property type="match status" value="2"/>
</dbReference>
<dbReference type="VEuPathDB" id="VectorBase:ASTEI20_032885"/>
<keyword evidence="9" id="KW-0067">ATP-binding</keyword>
<evidence type="ECO:0000256" key="6">
    <source>
        <dbReference type="ARBA" id="ARBA00022741"/>
    </source>
</evidence>
<evidence type="ECO:0000256" key="8">
    <source>
        <dbReference type="ARBA" id="ARBA00022837"/>
    </source>
</evidence>
<dbReference type="Pfam" id="PF13499">
    <property type="entry name" value="EF-hand_7"/>
    <property type="match status" value="1"/>
</dbReference>
<dbReference type="GO" id="GO:0035299">
    <property type="term" value="F:inositol-1,3,4,5,6-pentakisphosphate 2-kinase activity"/>
    <property type="evidence" value="ECO:0007669"/>
    <property type="project" value="UniProtKB-EC"/>
</dbReference>
<dbReference type="EC" id="2.7.1.158" evidence="2"/>
<evidence type="ECO:0000256" key="2">
    <source>
        <dbReference type="ARBA" id="ARBA00012023"/>
    </source>
</evidence>
<keyword evidence="5" id="KW-0677">Repeat</keyword>
<evidence type="ECO:0000256" key="9">
    <source>
        <dbReference type="ARBA" id="ARBA00022840"/>
    </source>
</evidence>
<dbReference type="Proteomes" id="UP000076408">
    <property type="component" value="Unassembled WGS sequence"/>
</dbReference>
<dbReference type="SMART" id="SM00054">
    <property type="entry name" value="EFh"/>
    <property type="match status" value="3"/>
</dbReference>
<evidence type="ECO:0000256" key="1">
    <source>
        <dbReference type="ARBA" id="ARBA00007229"/>
    </source>
</evidence>
<dbReference type="GO" id="GO:0005634">
    <property type="term" value="C:nucleus"/>
    <property type="evidence" value="ECO:0007669"/>
    <property type="project" value="TreeGrafter"/>
</dbReference>
<keyword evidence="3" id="KW-0808">Transferase</keyword>
<dbReference type="VEuPathDB" id="VectorBase:ASTEI20_043548"/>
<evidence type="ECO:0000256" key="11">
    <source>
        <dbReference type="ARBA" id="ARBA00029574"/>
    </source>
</evidence>
<sequence>MGKINASHSSYCYDSMFKRSDHKYLRSCSKVEPIDDPNDDGADDEDEDDERSSPEARRHVVWHADKLDDLRSTASGSSDDDGEERERETRTIRYVPEVLERIDENRLVYRAEGNANIVLSLSDNKHVLRMRKSPVESREGKGSLPINVTSRYQSFCGLKSLSFLRTKKKNNAGDSNVDLRRFVKYSQVIASQFSGCYVPEPKLAHLNTCNLQAFNERLRSFRPAMRLGKEVRELDGILYPDVAFLPKWLYPARVRDFSQDPKISSTPTHYQTYCVEIKPKQGWLAYEFCDNLPLPELTNGGDLRKCRYCLHQYLKLQKKSIAKISKYCPLDLYSGKPVRVLQAVKGLIGAPQNNFKILKNGKVVYDDKREKSMFNRILREMFPRDGRTKDEKSTIFMNLIKEILLKDFTTNDEHCDRKLLSIKKDRKKKDKNQLHERACNPVNQQFLPKSCALRQILDVQLLVKSSISTIDPIKLAKSRSDPYGYIDDMYEKYLTYREADVYGGRHSDSTTWPKEPFTSCEYLSEEEKYQLGATALDCSIMITFRRLSGDRAEESSLNEAARNHIVSIEGMKFLVNVTITDLDPKSPKHYAKYVEQLAESAVAYRDFLSKMRLQLFLHRQPVKHTRTAMGNKVVTFTDQQLEDYQDCTFFTRKEILRVHQRFYEASPDLVPVIMTEGQASTIQVPRERIERLPELVENPFKGRMCEAFSRDGDGNLTFEDFLDLLSVFSEQAPRDIKVYYAFKIYDYDRDGFIGQSDLLNVITALTRNELSLEEHQQIAEKVIEEADVDGDGKLSYLEFEHVITRAPDFISTFHIRI</sequence>
<keyword evidence="7" id="KW-0418">Kinase</keyword>
<dbReference type="PROSITE" id="PS50222">
    <property type="entry name" value="EF_HAND_2"/>
    <property type="match status" value="3"/>
</dbReference>
<dbReference type="GO" id="GO:0005509">
    <property type="term" value="F:calcium ion binding"/>
    <property type="evidence" value="ECO:0007669"/>
    <property type="project" value="InterPro"/>
</dbReference>
<dbReference type="AlphaFoldDB" id="A0A182YLR6"/>
<keyword evidence="6" id="KW-0547">Nucleotide-binding</keyword>
<dbReference type="InterPro" id="IPR043001">
    <property type="entry name" value="IP5_2-K_N_lobe"/>
</dbReference>
<evidence type="ECO:0000256" key="4">
    <source>
        <dbReference type="ARBA" id="ARBA00022723"/>
    </source>
</evidence>
<dbReference type="PANTHER" id="PTHR14456:SF2">
    <property type="entry name" value="INOSITOL-PENTAKISPHOSPHATE 2-KINASE"/>
    <property type="match status" value="1"/>
</dbReference>
<accession>A0A182YLR6</accession>
<feature type="region of interest" description="Disordered" evidence="12">
    <location>
        <begin position="28"/>
        <end position="63"/>
    </location>
</feature>
<feature type="compositionally biased region" description="Acidic residues" evidence="12">
    <location>
        <begin position="34"/>
        <end position="50"/>
    </location>
</feature>
<evidence type="ECO:0000313" key="13">
    <source>
        <dbReference type="EnsemblMetazoa" id="ASTEI09402-PA"/>
    </source>
</evidence>
<dbReference type="VEuPathDB" id="VectorBase:ASTE010819"/>
<evidence type="ECO:0000256" key="12">
    <source>
        <dbReference type="SAM" id="MobiDB-lite"/>
    </source>
</evidence>
<reference evidence="13" key="2">
    <citation type="submission" date="2020-05" db="UniProtKB">
        <authorList>
            <consortium name="EnsemblMetazoa"/>
        </authorList>
    </citation>
    <scope>IDENTIFICATION</scope>
    <source>
        <strain evidence="13">Indian</strain>
    </source>
</reference>
<dbReference type="SUPFAM" id="SSF47473">
    <property type="entry name" value="EF-hand"/>
    <property type="match status" value="1"/>
</dbReference>
<comment type="similarity">
    <text evidence="1">Belongs to the IPK1 type 2 family.</text>
</comment>
<dbReference type="InterPro" id="IPR018247">
    <property type="entry name" value="EF_Hand_1_Ca_BS"/>
</dbReference>
<protein>
    <recommendedName>
        <fullName evidence="2">inositol-pentakisphosphate 2-kinase</fullName>
        <ecNumber evidence="2">2.7.1.158</ecNumber>
    </recommendedName>
    <alternativeName>
        <fullName evidence="11">Ins(1,3,4,5,6)P5 2-kinase</fullName>
    </alternativeName>
</protein>
<proteinExistence type="inferred from homology"/>
<evidence type="ECO:0000256" key="5">
    <source>
        <dbReference type="ARBA" id="ARBA00022737"/>
    </source>
</evidence>
<dbReference type="VEuPathDB" id="VectorBase:ASTE002304"/>
<evidence type="ECO:0000256" key="3">
    <source>
        <dbReference type="ARBA" id="ARBA00022679"/>
    </source>
</evidence>
<dbReference type="STRING" id="30069.A0A182YLR6"/>
<dbReference type="InterPro" id="IPR011992">
    <property type="entry name" value="EF-hand-dom_pair"/>
</dbReference>
<feature type="compositionally biased region" description="Basic and acidic residues" evidence="12">
    <location>
        <begin position="51"/>
        <end position="63"/>
    </location>
</feature>
<dbReference type="GO" id="GO:0032958">
    <property type="term" value="P:inositol phosphate biosynthetic process"/>
    <property type="evidence" value="ECO:0007669"/>
    <property type="project" value="TreeGrafter"/>
</dbReference>
<feature type="region of interest" description="Disordered" evidence="12">
    <location>
        <begin position="70"/>
        <end position="89"/>
    </location>
</feature>
<dbReference type="VEuPathDB" id="VectorBase:ASTEI09402"/>
<dbReference type="GO" id="GO:0005524">
    <property type="term" value="F:ATP binding"/>
    <property type="evidence" value="ECO:0007669"/>
    <property type="project" value="UniProtKB-KW"/>
</dbReference>
<organism evidence="13 14">
    <name type="scientific">Anopheles stephensi</name>
    <name type="common">Indo-Pakistan malaria mosquito</name>
    <dbReference type="NCBI Taxonomy" id="30069"/>
    <lineage>
        <taxon>Eukaryota</taxon>
        <taxon>Metazoa</taxon>
        <taxon>Ecdysozoa</taxon>
        <taxon>Arthropoda</taxon>
        <taxon>Hexapoda</taxon>
        <taxon>Insecta</taxon>
        <taxon>Pterygota</taxon>
        <taxon>Neoptera</taxon>
        <taxon>Endopterygota</taxon>
        <taxon>Diptera</taxon>
        <taxon>Nematocera</taxon>
        <taxon>Culicoidea</taxon>
        <taxon>Culicidae</taxon>
        <taxon>Anophelinae</taxon>
        <taxon>Anopheles</taxon>
    </lineage>
</organism>
<dbReference type="PROSITE" id="PS00018">
    <property type="entry name" value="EF_HAND_1"/>
    <property type="match status" value="2"/>
</dbReference>
<keyword evidence="8" id="KW-0106">Calcium</keyword>
<dbReference type="InterPro" id="IPR002048">
    <property type="entry name" value="EF_hand_dom"/>
</dbReference>
<reference evidence="14" key="1">
    <citation type="journal article" date="2014" name="Genome Biol.">
        <title>Genome analysis of a major urban malaria vector mosquito, Anopheles stephensi.</title>
        <authorList>
            <person name="Jiang X."/>
            <person name="Peery A."/>
            <person name="Hall A.B."/>
            <person name="Sharma A."/>
            <person name="Chen X.G."/>
            <person name="Waterhouse R.M."/>
            <person name="Komissarov A."/>
            <person name="Riehle M.M."/>
            <person name="Shouche Y."/>
            <person name="Sharakhova M.V."/>
            <person name="Lawson D."/>
            <person name="Pakpour N."/>
            <person name="Arensburger P."/>
            <person name="Davidson V.L."/>
            <person name="Eiglmeier K."/>
            <person name="Emrich S."/>
            <person name="George P."/>
            <person name="Kennedy R.C."/>
            <person name="Mane S.P."/>
            <person name="Maslen G."/>
            <person name="Oringanje C."/>
            <person name="Qi Y."/>
            <person name="Settlage R."/>
            <person name="Tojo M."/>
            <person name="Tubio J.M."/>
            <person name="Unger M.F."/>
            <person name="Wang B."/>
            <person name="Vernick K.D."/>
            <person name="Ribeiro J.M."/>
            <person name="James A.A."/>
            <person name="Michel K."/>
            <person name="Riehle M.A."/>
            <person name="Luckhart S."/>
            <person name="Sharakhov I.V."/>
            <person name="Tu Z."/>
        </authorList>
    </citation>
    <scope>NUCLEOTIDE SEQUENCE [LARGE SCALE GENOMIC DNA]</scope>
    <source>
        <strain evidence="14">Indian</strain>
    </source>
</reference>